<accession>A0A0C3GJP5</accession>
<reference evidence="3" key="2">
    <citation type="submission" date="2015-01" db="EMBL/GenBank/DDBJ databases">
        <title>Evolutionary Origins and Diversification of the Mycorrhizal Mutualists.</title>
        <authorList>
            <consortium name="DOE Joint Genome Institute"/>
            <consortium name="Mycorrhizal Genomics Consortium"/>
            <person name="Kohler A."/>
            <person name="Kuo A."/>
            <person name="Nagy L.G."/>
            <person name="Floudas D."/>
            <person name="Copeland A."/>
            <person name="Barry K.W."/>
            <person name="Cichocki N."/>
            <person name="Veneault-Fourrey C."/>
            <person name="LaButti K."/>
            <person name="Lindquist E.A."/>
            <person name="Lipzen A."/>
            <person name="Lundell T."/>
            <person name="Morin E."/>
            <person name="Murat C."/>
            <person name="Riley R."/>
            <person name="Ohm R."/>
            <person name="Sun H."/>
            <person name="Tunlid A."/>
            <person name="Henrissat B."/>
            <person name="Grigoriev I.V."/>
            <person name="Hibbett D.S."/>
            <person name="Martin F."/>
        </authorList>
    </citation>
    <scope>NUCLEOTIDE SEQUENCE [LARGE SCALE GENOMIC DNA]</scope>
    <source>
        <strain evidence="3">Zn</strain>
    </source>
</reference>
<dbReference type="SUPFAM" id="SSF51735">
    <property type="entry name" value="NAD(P)-binding Rossmann-fold domains"/>
    <property type="match status" value="1"/>
</dbReference>
<dbReference type="Gene3D" id="3.40.50.720">
    <property type="entry name" value="NAD(P)-binding Rossmann-like Domain"/>
    <property type="match status" value="2"/>
</dbReference>
<evidence type="ECO:0000256" key="1">
    <source>
        <dbReference type="ARBA" id="ARBA00022857"/>
    </source>
</evidence>
<evidence type="ECO:0000313" key="3">
    <source>
        <dbReference type="Proteomes" id="UP000054321"/>
    </source>
</evidence>
<dbReference type="PANTHER" id="PTHR42748:SF14">
    <property type="entry name" value="SNOAL-LIKE DOMAIN-CONTAINING PROTEIN"/>
    <property type="match status" value="1"/>
</dbReference>
<dbReference type="Proteomes" id="UP000054321">
    <property type="component" value="Unassembled WGS sequence"/>
</dbReference>
<dbReference type="HOGENOM" id="CLU_007383_8_0_1"/>
<dbReference type="PANTHER" id="PTHR42748">
    <property type="entry name" value="NITROGEN METABOLITE REPRESSION PROTEIN NMRA FAMILY MEMBER"/>
    <property type="match status" value="1"/>
</dbReference>
<gene>
    <name evidence="2" type="ORF">OIDMADRAFT_183154</name>
</gene>
<dbReference type="AlphaFoldDB" id="A0A0C3GJP5"/>
<protein>
    <recommendedName>
        <fullName evidence="4">NmrA-like domain-containing protein</fullName>
    </recommendedName>
</protein>
<sequence>MIVSTILAFAYPEPQLQSASQSPPESGTPSPARKAILLVYYHLSDTIKELSEAEKYIITIPTRDTESTSAARLAKLKGVGLLEADYESEEGLRKAFAGQDACYFNISSFTVGEPYEYFLTFRAYEIAVQSKLKCHGTVKAQISDWLSHQPLDILPWTILYGGVYAQMLSSLLLPKKGLDGVYHFIAPIANGSIPFVDLDDYGVRTRYVFENPGECVGKSIGWGAWYTSYPELIRAFKTATGNEAVFHDLTQEEWFEK</sequence>
<proteinExistence type="predicted"/>
<reference evidence="2 3" key="1">
    <citation type="submission" date="2014-04" db="EMBL/GenBank/DDBJ databases">
        <authorList>
            <consortium name="DOE Joint Genome Institute"/>
            <person name="Kuo A."/>
            <person name="Martino E."/>
            <person name="Perotto S."/>
            <person name="Kohler A."/>
            <person name="Nagy L.G."/>
            <person name="Floudas D."/>
            <person name="Copeland A."/>
            <person name="Barry K.W."/>
            <person name="Cichocki N."/>
            <person name="Veneault-Fourrey C."/>
            <person name="LaButti K."/>
            <person name="Lindquist E.A."/>
            <person name="Lipzen A."/>
            <person name="Lundell T."/>
            <person name="Morin E."/>
            <person name="Murat C."/>
            <person name="Sun H."/>
            <person name="Tunlid A."/>
            <person name="Henrissat B."/>
            <person name="Grigoriev I.V."/>
            <person name="Hibbett D.S."/>
            <person name="Martin F."/>
            <person name="Nordberg H.P."/>
            <person name="Cantor M.N."/>
            <person name="Hua S.X."/>
        </authorList>
    </citation>
    <scope>NUCLEOTIDE SEQUENCE [LARGE SCALE GENOMIC DNA]</scope>
    <source>
        <strain evidence="2 3">Zn</strain>
    </source>
</reference>
<organism evidence="2 3">
    <name type="scientific">Oidiodendron maius (strain Zn)</name>
    <dbReference type="NCBI Taxonomy" id="913774"/>
    <lineage>
        <taxon>Eukaryota</taxon>
        <taxon>Fungi</taxon>
        <taxon>Dikarya</taxon>
        <taxon>Ascomycota</taxon>
        <taxon>Pezizomycotina</taxon>
        <taxon>Leotiomycetes</taxon>
        <taxon>Leotiomycetes incertae sedis</taxon>
        <taxon>Myxotrichaceae</taxon>
        <taxon>Oidiodendron</taxon>
    </lineage>
</organism>
<dbReference type="InParanoid" id="A0A0C3GJP5"/>
<dbReference type="InterPro" id="IPR036291">
    <property type="entry name" value="NAD(P)-bd_dom_sf"/>
</dbReference>
<name>A0A0C3GJP5_OIDMZ</name>
<evidence type="ECO:0008006" key="4">
    <source>
        <dbReference type="Google" id="ProtNLM"/>
    </source>
</evidence>
<dbReference type="OrthoDB" id="300709at2759"/>
<dbReference type="EMBL" id="KN832884">
    <property type="protein sequence ID" value="KIM96360.1"/>
    <property type="molecule type" value="Genomic_DNA"/>
</dbReference>
<dbReference type="GO" id="GO:0005634">
    <property type="term" value="C:nucleus"/>
    <property type="evidence" value="ECO:0007669"/>
    <property type="project" value="TreeGrafter"/>
</dbReference>
<evidence type="ECO:0000313" key="2">
    <source>
        <dbReference type="EMBL" id="KIM96360.1"/>
    </source>
</evidence>
<dbReference type="InterPro" id="IPR051164">
    <property type="entry name" value="NmrA-like_oxidored"/>
</dbReference>
<keyword evidence="3" id="KW-1185">Reference proteome</keyword>
<keyword evidence="1" id="KW-0521">NADP</keyword>